<feature type="compositionally biased region" description="Low complexity" evidence="1">
    <location>
        <begin position="525"/>
        <end position="547"/>
    </location>
</feature>
<sequence>MTEVAVVAHESGSLQDNAAGNSAKHDHDVPARHDHHDADRTDRDHAHSERPPRAGLTATRLQAFTLAHPPSPRKTVQSYLLSLQRPFEDPGLEPLSSSPAYIRDRIPRSPPVDRIETALTLHPYDESKGRKQKKRIEAEAETEGGKKIKKKSLVAALQPRFSNQHTVQHGSSPTLPSTSKQVLKAKGTAERRTKTSRFARDDSSSPELVARIDQASDRQNEQPEPGSSRPRPEAVATQDEPLKVTKTSRRARKENEPVVESKHKSKSAHEAKNARDSKLDMRKGKGKAETTFEEQEEQEAEERLRARRERRRAKALIVKDRSKSATAVGTAAAAKVVAAAEAASSRKPKRITPSTSDESLLPKAAPTSKRHKKTRPDDAHGFVVEIPRAKNLGTSRLTLQPLRKLGVFKKGAASGKVSVRRPLPDLPFSEHAFLDGPQPSNASPSDMSSIGPLSAPKQRLPKASKSKKSRGKQSSRQARPESDQTSSSSEPAPVIVAPRKAAALPKGARRLDVAPTPLRNPLGPSRRLSNSQPSSSNASMLSPAASAVADTTSLHSAYSLRLRRERATKMTGMPTPSNLGSAPVIDTSAYWSQAANVTTNTTTKKSRPSNDPVSKEVQASSPVRDSSSADFIQPATQVSNILTPSSSSIERLIQDCAMPLQKPISSDDFVHLPFDQAPTLEEGFEGSTRWRSPALAAHEGQLVGSVMEQQVGRDGMMMYASKEPITTTHNPLVQTLPSSSISAPPCLLGPAASLSDETLENMNDDDDEQTPVFFEPTVFSPRRTRSHPRRAAQQQNQDDSIEFHEAMRKFWPRSKC</sequence>
<dbReference type="STRING" id="796604.A0A2X0LW92"/>
<feature type="compositionally biased region" description="Basic residues" evidence="1">
    <location>
        <begin position="305"/>
        <end position="314"/>
    </location>
</feature>
<protein>
    <submittedName>
        <fullName evidence="2">BQ5605_C019g08997 protein</fullName>
    </submittedName>
</protein>
<dbReference type="Proteomes" id="UP000249464">
    <property type="component" value="Unassembled WGS sequence"/>
</dbReference>
<dbReference type="EMBL" id="FQNC01000019">
    <property type="protein sequence ID" value="SGY23941.1"/>
    <property type="molecule type" value="Genomic_DNA"/>
</dbReference>
<evidence type="ECO:0000313" key="3">
    <source>
        <dbReference type="Proteomes" id="UP000249464"/>
    </source>
</evidence>
<keyword evidence="3" id="KW-1185">Reference proteome</keyword>
<gene>
    <name evidence="2" type="primary">BQ5605_C019g08997</name>
    <name evidence="2" type="ORF">BQ5605_C019G08997</name>
</gene>
<reference evidence="2 3" key="1">
    <citation type="submission" date="2016-11" db="EMBL/GenBank/DDBJ databases">
        <authorList>
            <person name="Jaros S."/>
            <person name="Januszkiewicz K."/>
            <person name="Wedrychowicz H."/>
        </authorList>
    </citation>
    <scope>NUCLEOTIDE SEQUENCE [LARGE SCALE GENOMIC DNA]</scope>
</reference>
<feature type="compositionally biased region" description="Basic and acidic residues" evidence="1">
    <location>
        <begin position="23"/>
        <end position="52"/>
    </location>
</feature>
<feature type="region of interest" description="Disordered" evidence="1">
    <location>
        <begin position="409"/>
        <end position="550"/>
    </location>
</feature>
<feature type="compositionally biased region" description="Basic and acidic residues" evidence="1">
    <location>
        <begin position="102"/>
        <end position="116"/>
    </location>
</feature>
<feature type="compositionally biased region" description="Polar residues" evidence="1">
    <location>
        <begin position="438"/>
        <end position="448"/>
    </location>
</feature>
<feature type="region of interest" description="Disordered" evidence="1">
    <location>
        <begin position="1"/>
        <end position="58"/>
    </location>
</feature>
<feature type="compositionally biased region" description="Acidic residues" evidence="1">
    <location>
        <begin position="291"/>
        <end position="300"/>
    </location>
</feature>
<evidence type="ECO:0000313" key="2">
    <source>
        <dbReference type="EMBL" id="SGY23941.1"/>
    </source>
</evidence>
<accession>A0A2X0LW92</accession>
<name>A0A2X0LW92_9BASI</name>
<feature type="region of interest" description="Disordered" evidence="1">
    <location>
        <begin position="87"/>
        <end position="325"/>
    </location>
</feature>
<feature type="compositionally biased region" description="Polar residues" evidence="1">
    <location>
        <begin position="609"/>
        <end position="631"/>
    </location>
</feature>
<feature type="region of interest" description="Disordered" evidence="1">
    <location>
        <begin position="339"/>
        <end position="382"/>
    </location>
</feature>
<evidence type="ECO:0000256" key="1">
    <source>
        <dbReference type="SAM" id="MobiDB-lite"/>
    </source>
</evidence>
<feature type="compositionally biased region" description="Basic and acidic residues" evidence="1">
    <location>
        <begin position="187"/>
        <end position="203"/>
    </location>
</feature>
<feature type="region of interest" description="Disordered" evidence="1">
    <location>
        <begin position="763"/>
        <end position="801"/>
    </location>
</feature>
<feature type="compositionally biased region" description="Basic and acidic residues" evidence="1">
    <location>
        <begin position="253"/>
        <end position="290"/>
    </location>
</feature>
<feature type="compositionally biased region" description="Basic and acidic residues" evidence="1">
    <location>
        <begin position="123"/>
        <end position="146"/>
    </location>
</feature>
<feature type="region of interest" description="Disordered" evidence="1">
    <location>
        <begin position="597"/>
        <end position="631"/>
    </location>
</feature>
<dbReference type="AlphaFoldDB" id="A0A2X0LW92"/>
<feature type="compositionally biased region" description="Basic residues" evidence="1">
    <location>
        <begin position="459"/>
        <end position="473"/>
    </location>
</feature>
<proteinExistence type="predicted"/>
<feature type="compositionally biased region" description="Polar residues" evidence="1">
    <location>
        <begin position="160"/>
        <end position="181"/>
    </location>
</feature>
<organism evidence="2 3">
    <name type="scientific">Microbotryum silenes-dioicae</name>
    <dbReference type="NCBI Taxonomy" id="796604"/>
    <lineage>
        <taxon>Eukaryota</taxon>
        <taxon>Fungi</taxon>
        <taxon>Dikarya</taxon>
        <taxon>Basidiomycota</taxon>
        <taxon>Pucciniomycotina</taxon>
        <taxon>Microbotryomycetes</taxon>
        <taxon>Microbotryales</taxon>
        <taxon>Microbotryaceae</taxon>
        <taxon>Microbotryum</taxon>
    </lineage>
</organism>